<keyword evidence="3" id="KW-1185">Reference proteome</keyword>
<reference evidence="2 3" key="1">
    <citation type="submission" date="2016-11" db="EMBL/GenBank/DDBJ databases">
        <authorList>
            <person name="Jaros S."/>
            <person name="Januszkiewicz K."/>
            <person name="Wedrychowicz H."/>
        </authorList>
    </citation>
    <scope>NUCLEOTIDE SEQUENCE [LARGE SCALE GENOMIC DNA]</scope>
    <source>
        <strain evidence="2 3">DSM 17477</strain>
    </source>
</reference>
<sequence length="127" mass="14597">MNKIRLKVLVCFLLLIICSITGCSDKLSQDRIDTMHEEIEKIRIEVVNESILNNGISYSLKLINDCDYVIAQNNVYLSFPVTNANNTKWSSSEWKVEADGNKLNIEPGQEVLLNVFMSDEFFKYNEL</sequence>
<dbReference type="RefSeq" id="WP_073050766.1">
    <property type="nucleotide sequence ID" value="NZ_FQZL01000039.1"/>
</dbReference>
<dbReference type="OrthoDB" id="2663729at2"/>
<protein>
    <recommendedName>
        <fullName evidence="4">DUF4430 domain-containing protein</fullName>
    </recommendedName>
</protein>
<feature type="chain" id="PRO_5039508994" description="DUF4430 domain-containing protein" evidence="1">
    <location>
        <begin position="24"/>
        <end position="127"/>
    </location>
</feature>
<evidence type="ECO:0000313" key="2">
    <source>
        <dbReference type="EMBL" id="SHJ80255.1"/>
    </source>
</evidence>
<feature type="non-terminal residue" evidence="2">
    <location>
        <position position="127"/>
    </location>
</feature>
<name>A0A1M6M9V7_9FIRM</name>
<dbReference type="Proteomes" id="UP000184052">
    <property type="component" value="Unassembled WGS sequence"/>
</dbReference>
<proteinExistence type="predicted"/>
<dbReference type="PROSITE" id="PS51257">
    <property type="entry name" value="PROKAR_LIPOPROTEIN"/>
    <property type="match status" value="1"/>
</dbReference>
<evidence type="ECO:0008006" key="4">
    <source>
        <dbReference type="Google" id="ProtNLM"/>
    </source>
</evidence>
<dbReference type="AlphaFoldDB" id="A0A1M6M9V7"/>
<keyword evidence="1" id="KW-0732">Signal</keyword>
<organism evidence="2 3">
    <name type="scientific">Dethiosulfatibacter aminovorans DSM 17477</name>
    <dbReference type="NCBI Taxonomy" id="1121476"/>
    <lineage>
        <taxon>Bacteria</taxon>
        <taxon>Bacillati</taxon>
        <taxon>Bacillota</taxon>
        <taxon>Tissierellia</taxon>
        <taxon>Dethiosulfatibacter</taxon>
    </lineage>
</organism>
<dbReference type="EMBL" id="FQZL01000039">
    <property type="protein sequence ID" value="SHJ80255.1"/>
    <property type="molecule type" value="Genomic_DNA"/>
</dbReference>
<feature type="signal peptide" evidence="1">
    <location>
        <begin position="1"/>
        <end position="23"/>
    </location>
</feature>
<evidence type="ECO:0000256" key="1">
    <source>
        <dbReference type="SAM" id="SignalP"/>
    </source>
</evidence>
<gene>
    <name evidence="2" type="ORF">SAMN02745751_03413</name>
</gene>
<accession>A0A1M6M9V7</accession>
<evidence type="ECO:0000313" key="3">
    <source>
        <dbReference type="Proteomes" id="UP000184052"/>
    </source>
</evidence>